<comment type="caution">
    <text evidence="2">The sequence shown here is derived from an EMBL/GenBank/DDBJ whole genome shotgun (WGS) entry which is preliminary data.</text>
</comment>
<name>A0ABW3KPB7_9FLAO</name>
<evidence type="ECO:0008006" key="4">
    <source>
        <dbReference type="Google" id="ProtNLM"/>
    </source>
</evidence>
<dbReference type="EMBL" id="JBHTKM010000001">
    <property type="protein sequence ID" value="MFD1014428.1"/>
    <property type="molecule type" value="Genomic_DNA"/>
</dbReference>
<proteinExistence type="predicted"/>
<evidence type="ECO:0000313" key="3">
    <source>
        <dbReference type="Proteomes" id="UP001597086"/>
    </source>
</evidence>
<dbReference type="RefSeq" id="WP_386113179.1">
    <property type="nucleotide sequence ID" value="NZ_JBHTKM010000001.1"/>
</dbReference>
<organism evidence="2 3">
    <name type="scientific">Winogradskyella rapida</name>
    <dbReference type="NCBI Taxonomy" id="549701"/>
    <lineage>
        <taxon>Bacteria</taxon>
        <taxon>Pseudomonadati</taxon>
        <taxon>Bacteroidota</taxon>
        <taxon>Flavobacteriia</taxon>
        <taxon>Flavobacteriales</taxon>
        <taxon>Flavobacteriaceae</taxon>
        <taxon>Winogradskyella</taxon>
    </lineage>
</organism>
<protein>
    <recommendedName>
        <fullName evidence="4">Lipoprotein</fullName>
    </recommendedName>
</protein>
<accession>A0ABW3KPB7</accession>
<keyword evidence="3" id="KW-1185">Reference proteome</keyword>
<evidence type="ECO:0000256" key="1">
    <source>
        <dbReference type="SAM" id="MobiDB-lite"/>
    </source>
</evidence>
<sequence>MRLSTKLLIPLFSLAIIISSCESDAERKQRLAKEEQQKIELEEKRKAEEAERVFQQEQERIEREKREEEERTAREVRLEKERKEKAIYDKYINNSLSTGATPYAYCFGSNSSCSNWGCAGISVKTPYNSDVMVTIKKEDKVYRHAYIKAGRTHKFEFPNGTYQAFFYYGKGWNPNKIMKEVDCGFLKGGFIANEIFSKDMPQRLDNAVLTYELILQENGNFSTTPSNPEEAL</sequence>
<dbReference type="Proteomes" id="UP001597086">
    <property type="component" value="Unassembled WGS sequence"/>
</dbReference>
<gene>
    <name evidence="2" type="ORF">ACFQ13_00730</name>
</gene>
<dbReference type="PROSITE" id="PS51257">
    <property type="entry name" value="PROKAR_LIPOPROTEIN"/>
    <property type="match status" value="1"/>
</dbReference>
<evidence type="ECO:0000313" key="2">
    <source>
        <dbReference type="EMBL" id="MFD1014428.1"/>
    </source>
</evidence>
<feature type="region of interest" description="Disordered" evidence="1">
    <location>
        <begin position="41"/>
        <end position="73"/>
    </location>
</feature>
<reference evidence="3" key="1">
    <citation type="journal article" date="2019" name="Int. J. Syst. Evol. Microbiol.">
        <title>The Global Catalogue of Microorganisms (GCM) 10K type strain sequencing project: providing services to taxonomists for standard genome sequencing and annotation.</title>
        <authorList>
            <consortium name="The Broad Institute Genomics Platform"/>
            <consortium name="The Broad Institute Genome Sequencing Center for Infectious Disease"/>
            <person name="Wu L."/>
            <person name="Ma J."/>
        </authorList>
    </citation>
    <scope>NUCLEOTIDE SEQUENCE [LARGE SCALE GENOMIC DNA]</scope>
    <source>
        <strain evidence="3">CCUG 56098</strain>
    </source>
</reference>